<evidence type="ECO:0000313" key="2">
    <source>
        <dbReference type="EMBL" id="TWV98769.1"/>
    </source>
</evidence>
<dbReference type="EMBL" id="VOHS01000024">
    <property type="protein sequence ID" value="TWV98769.1"/>
    <property type="molecule type" value="Genomic_DNA"/>
</dbReference>
<sequence>MNGITFISDFVADPEALFTSLRDNVLWDERMTARKTASYGVAYNYSQISYPFQAFTPGLQELVAAIGSTLGFTPNNCLINYYPDGKSKMGYHADQTDILEAGTGIAIVSVGEMRTLRFKNIKDPTELIDFPLNAGSLIYMTQAVQDEWLHAVPAADTGHGRMSLTFRSIK</sequence>
<dbReference type="SUPFAM" id="SSF51197">
    <property type="entry name" value="Clavaminate synthase-like"/>
    <property type="match status" value="1"/>
</dbReference>
<dbReference type="AlphaFoldDB" id="A0A5C6LQK1"/>
<dbReference type="GO" id="GO:0006307">
    <property type="term" value="P:DNA alkylation repair"/>
    <property type="evidence" value="ECO:0007669"/>
    <property type="project" value="InterPro"/>
</dbReference>
<dbReference type="PROSITE" id="PS51471">
    <property type="entry name" value="FE2OG_OXY"/>
    <property type="match status" value="1"/>
</dbReference>
<evidence type="ECO:0000259" key="1">
    <source>
        <dbReference type="PROSITE" id="PS51471"/>
    </source>
</evidence>
<gene>
    <name evidence="2" type="ORF">FEF09_20305</name>
</gene>
<keyword evidence="2" id="KW-0223">Dioxygenase</keyword>
<dbReference type="OrthoDB" id="190276at2"/>
<feature type="domain" description="Fe2OG dioxygenase" evidence="1">
    <location>
        <begin position="73"/>
        <end position="170"/>
    </location>
</feature>
<keyword evidence="2" id="KW-0560">Oxidoreductase</keyword>
<keyword evidence="3" id="KW-1185">Reference proteome</keyword>
<comment type="caution">
    <text evidence="2">The sequence shown here is derived from an EMBL/GenBank/DDBJ whole genome shotgun (WGS) entry which is preliminary data.</text>
</comment>
<name>A0A5C6LQK1_9BACT</name>
<dbReference type="RefSeq" id="WP_146306797.1">
    <property type="nucleotide sequence ID" value="NZ_VOHS01000024.1"/>
</dbReference>
<dbReference type="Proteomes" id="UP000318815">
    <property type="component" value="Unassembled WGS sequence"/>
</dbReference>
<evidence type="ECO:0000313" key="3">
    <source>
        <dbReference type="Proteomes" id="UP000318815"/>
    </source>
</evidence>
<dbReference type="PANTHER" id="PTHR31212">
    <property type="entry name" value="ALPHA-KETOGLUTARATE-DEPENDENT DIOXYGENASE ALKB HOMOLOG 3"/>
    <property type="match status" value="1"/>
</dbReference>
<proteinExistence type="predicted"/>
<dbReference type="InterPro" id="IPR037151">
    <property type="entry name" value="AlkB-like_sf"/>
</dbReference>
<dbReference type="InterPro" id="IPR032854">
    <property type="entry name" value="ALKBH3"/>
</dbReference>
<dbReference type="GO" id="GO:0051213">
    <property type="term" value="F:dioxygenase activity"/>
    <property type="evidence" value="ECO:0007669"/>
    <property type="project" value="UniProtKB-KW"/>
</dbReference>
<dbReference type="Pfam" id="PF13532">
    <property type="entry name" value="2OG-FeII_Oxy_2"/>
    <property type="match status" value="1"/>
</dbReference>
<dbReference type="Gene3D" id="2.60.120.590">
    <property type="entry name" value="Alpha-ketoglutarate-dependent dioxygenase AlkB-like"/>
    <property type="match status" value="1"/>
</dbReference>
<dbReference type="InterPro" id="IPR005123">
    <property type="entry name" value="Oxoglu/Fe-dep_dioxygenase_dom"/>
</dbReference>
<organism evidence="2 3">
    <name type="scientific">Chitinophaga pinensis</name>
    <dbReference type="NCBI Taxonomy" id="79329"/>
    <lineage>
        <taxon>Bacteria</taxon>
        <taxon>Pseudomonadati</taxon>
        <taxon>Bacteroidota</taxon>
        <taxon>Chitinophagia</taxon>
        <taxon>Chitinophagales</taxon>
        <taxon>Chitinophagaceae</taxon>
        <taxon>Chitinophaga</taxon>
    </lineage>
</organism>
<reference evidence="2 3" key="1">
    <citation type="submission" date="2019-08" db="EMBL/GenBank/DDBJ databases">
        <title>Whole genome sequencing of chitin degrading bacteria Chitinophaga pinensis YS16.</title>
        <authorList>
            <person name="Singh R.P."/>
            <person name="Manchanda G."/>
            <person name="Maurya I.K."/>
            <person name="Joshi N.K."/>
            <person name="Srivastava A.K."/>
        </authorList>
    </citation>
    <scope>NUCLEOTIDE SEQUENCE [LARGE SCALE GENOMIC DNA]</scope>
    <source>
        <strain evidence="2 3">YS-16</strain>
    </source>
</reference>
<protein>
    <submittedName>
        <fullName evidence="2">Alpha-ketoglutarate-dependent dioxygenase AlkB</fullName>
    </submittedName>
</protein>
<dbReference type="PANTHER" id="PTHR31212:SF4">
    <property type="entry name" value="ALPHA-KETOGLUTARATE-DEPENDENT DIOXYGENASE ALKB HOMOLOG 3"/>
    <property type="match status" value="1"/>
</dbReference>
<dbReference type="InterPro" id="IPR027450">
    <property type="entry name" value="AlkB-like"/>
</dbReference>
<accession>A0A5C6LQK1</accession>